<evidence type="ECO:0000259" key="9">
    <source>
        <dbReference type="Pfam" id="PF12697"/>
    </source>
</evidence>
<keyword evidence="3 6" id="KW-0719">Serine esterase</keyword>
<evidence type="ECO:0000256" key="5">
    <source>
        <dbReference type="ARBA" id="ARBA00049203"/>
    </source>
</evidence>
<dbReference type="InterPro" id="IPR000073">
    <property type="entry name" value="AB_hydrolase_1"/>
</dbReference>
<dbReference type="AlphaFoldDB" id="A0A4S4LJG6"/>
<dbReference type="Gene3D" id="3.40.50.1820">
    <property type="entry name" value="alpha/beta hydrolase"/>
    <property type="match status" value="1"/>
</dbReference>
<dbReference type="GO" id="GO:0051723">
    <property type="term" value="F:protein methylesterase activity"/>
    <property type="evidence" value="ECO:0007669"/>
    <property type="project" value="UniProtKB-EC"/>
</dbReference>
<keyword evidence="11" id="KW-1185">Reference proteome</keyword>
<accession>A0A4S4LJG6</accession>
<proteinExistence type="inferred from homology"/>
<evidence type="ECO:0000256" key="1">
    <source>
        <dbReference type="ARBA" id="ARBA00008645"/>
    </source>
</evidence>
<evidence type="ECO:0000313" key="10">
    <source>
        <dbReference type="EMBL" id="THH10050.1"/>
    </source>
</evidence>
<dbReference type="InterPro" id="IPR029058">
    <property type="entry name" value="AB_hydrolase_fold"/>
</dbReference>
<dbReference type="OrthoDB" id="194865at2759"/>
<organism evidence="10 11">
    <name type="scientific">Phellinidium pouzarii</name>
    <dbReference type="NCBI Taxonomy" id="167371"/>
    <lineage>
        <taxon>Eukaryota</taxon>
        <taxon>Fungi</taxon>
        <taxon>Dikarya</taxon>
        <taxon>Basidiomycota</taxon>
        <taxon>Agaricomycotina</taxon>
        <taxon>Agaricomycetes</taxon>
        <taxon>Hymenochaetales</taxon>
        <taxon>Hymenochaetaceae</taxon>
        <taxon>Phellinidium</taxon>
    </lineage>
</organism>
<feature type="region of interest" description="Disordered" evidence="8">
    <location>
        <begin position="13"/>
        <end position="67"/>
    </location>
</feature>
<evidence type="ECO:0000256" key="8">
    <source>
        <dbReference type="SAM" id="MobiDB-lite"/>
    </source>
</evidence>
<dbReference type="Pfam" id="PF12697">
    <property type="entry name" value="Abhydrolase_6"/>
    <property type="match status" value="1"/>
</dbReference>
<evidence type="ECO:0000256" key="3">
    <source>
        <dbReference type="ARBA" id="ARBA00022487"/>
    </source>
</evidence>
<feature type="compositionally biased region" description="Acidic residues" evidence="8">
    <location>
        <begin position="26"/>
        <end position="38"/>
    </location>
</feature>
<feature type="active site" evidence="7">
    <location>
        <position position="206"/>
    </location>
</feature>
<dbReference type="SUPFAM" id="SSF53474">
    <property type="entry name" value="alpha/beta-Hydrolases"/>
    <property type="match status" value="1"/>
</dbReference>
<reference evidence="10 11" key="1">
    <citation type="submission" date="2019-02" db="EMBL/GenBank/DDBJ databases">
        <title>Genome sequencing of the rare red list fungi Phellinidium pouzarii.</title>
        <authorList>
            <person name="Buettner E."/>
            <person name="Kellner H."/>
        </authorList>
    </citation>
    <scope>NUCLEOTIDE SEQUENCE [LARGE SCALE GENOMIC DNA]</scope>
    <source>
        <strain evidence="10 11">DSM 108285</strain>
    </source>
</reference>
<evidence type="ECO:0000313" key="11">
    <source>
        <dbReference type="Proteomes" id="UP000308199"/>
    </source>
</evidence>
<sequence length="371" mass="41244">MSDLYRSAISARIDKLPQSPTAAPYEIEDGEEDEEENDSVASLPSMPPPRSSIQKPKTRKKRSPNPEYSPISAAGYFDQAVEVTVPAVGLNFRVYYSPPTVVGGTVMICHHGAGYSGLSFACFTKEVMAQTNGKTKLIDDSMSDADLSVEVLSRDAYNLLLTLFPKPAETPTFLLVGHSMGGSVLVRTCPMLIESKYRVTGVAVLDVVEGSAIDALPFMNKLLDSRPNGFDSIEEAVEWHVSNHTIRNPQSARISVPSLFVQSESPNDHEHEFKWRTPLRSTAQYWESWFLGLSSKFLAVRAARLLVLAGTDRLDKELMIGQMQGKFQMIVVPDTGHMIHEDNPERLADILMEFWRRNERVVKGVKKVGEL</sequence>
<dbReference type="EMBL" id="SGPK01000046">
    <property type="protein sequence ID" value="THH10050.1"/>
    <property type="molecule type" value="Genomic_DNA"/>
</dbReference>
<feature type="active site" evidence="7">
    <location>
        <position position="337"/>
    </location>
</feature>
<dbReference type="PANTHER" id="PTHR14189:SF0">
    <property type="entry name" value="PROTEIN PHOSPHATASE METHYLESTERASE 1"/>
    <property type="match status" value="1"/>
</dbReference>
<evidence type="ECO:0000256" key="2">
    <source>
        <dbReference type="ARBA" id="ARBA00020672"/>
    </source>
</evidence>
<dbReference type="Proteomes" id="UP000308199">
    <property type="component" value="Unassembled WGS sequence"/>
</dbReference>
<name>A0A4S4LJG6_9AGAM</name>
<evidence type="ECO:0000256" key="7">
    <source>
        <dbReference type="PIRSR" id="PIRSR022950-1"/>
    </source>
</evidence>
<keyword evidence="4 6" id="KW-0378">Hydrolase</keyword>
<comment type="function">
    <text evidence="6">Demethylates proteins that have been reversibly carboxymethylated.</text>
</comment>
<comment type="caution">
    <text evidence="10">The sequence shown here is derived from an EMBL/GenBank/DDBJ whole genome shotgun (WGS) entry which is preliminary data.</text>
</comment>
<feature type="domain" description="AB hydrolase-1" evidence="9">
    <location>
        <begin position="133"/>
        <end position="349"/>
    </location>
</feature>
<gene>
    <name evidence="10" type="ORF">EW145_g1601</name>
</gene>
<comment type="catalytic activity">
    <reaction evidence="5">
        <text>[phosphatase 2A protein]-C-terminal L-leucine methyl ester + H2O = [phosphatase 2A protein]-C-terminal L-leucine + methanol + H(+)</text>
        <dbReference type="Rhea" id="RHEA:48548"/>
        <dbReference type="Rhea" id="RHEA-COMP:12134"/>
        <dbReference type="Rhea" id="RHEA-COMP:12135"/>
        <dbReference type="ChEBI" id="CHEBI:15377"/>
        <dbReference type="ChEBI" id="CHEBI:15378"/>
        <dbReference type="ChEBI" id="CHEBI:17790"/>
        <dbReference type="ChEBI" id="CHEBI:90516"/>
        <dbReference type="ChEBI" id="CHEBI:90517"/>
        <dbReference type="EC" id="3.1.1.89"/>
    </reaction>
</comment>
<evidence type="ECO:0000256" key="6">
    <source>
        <dbReference type="PIRNR" id="PIRNR022950"/>
    </source>
</evidence>
<dbReference type="PANTHER" id="PTHR14189">
    <property type="entry name" value="PROTEIN PHOSPHATASE METHYLESTERASE-1 RELATED"/>
    <property type="match status" value="1"/>
</dbReference>
<dbReference type="EC" id="3.1.1.-" evidence="6"/>
<comment type="similarity">
    <text evidence="1 6">Belongs to the AB hydrolase superfamily.</text>
</comment>
<dbReference type="PIRSF" id="PIRSF022950">
    <property type="entry name" value="PPase_methylesterase_euk"/>
    <property type="match status" value="1"/>
</dbReference>
<dbReference type="InterPro" id="IPR016812">
    <property type="entry name" value="PPase_methylesterase_euk"/>
</dbReference>
<evidence type="ECO:0000256" key="4">
    <source>
        <dbReference type="ARBA" id="ARBA00022801"/>
    </source>
</evidence>
<feature type="active site" evidence="7">
    <location>
        <position position="179"/>
    </location>
</feature>
<protein>
    <recommendedName>
        <fullName evidence="2 6">Protein phosphatase methylesterase 1</fullName>
        <shortName evidence="6">PME-1</shortName>
        <ecNumber evidence="6">3.1.1.-</ecNumber>
    </recommendedName>
</protein>